<keyword evidence="8" id="KW-0408">Iron</keyword>
<keyword evidence="7" id="KW-0560">Oxidoreductase</keyword>
<dbReference type="Gene3D" id="1.10.630.10">
    <property type="entry name" value="Cytochrome P450"/>
    <property type="match status" value="1"/>
</dbReference>
<proteinExistence type="inferred from homology"/>
<dbReference type="EMBL" id="JAUIZM010000011">
    <property type="protein sequence ID" value="KAK1354944.1"/>
    <property type="molecule type" value="Genomic_DNA"/>
</dbReference>
<dbReference type="SUPFAM" id="SSF48264">
    <property type="entry name" value="Cytochrome P450"/>
    <property type="match status" value="1"/>
</dbReference>
<keyword evidence="4" id="KW-0479">Metal-binding</keyword>
<reference evidence="10" key="2">
    <citation type="submission" date="2023-05" db="EMBL/GenBank/DDBJ databases">
        <authorList>
            <person name="Schelkunov M.I."/>
        </authorList>
    </citation>
    <scope>NUCLEOTIDE SEQUENCE</scope>
    <source>
        <strain evidence="10">Hsosn_3</strain>
        <tissue evidence="10">Leaf</tissue>
    </source>
</reference>
<keyword evidence="11" id="KW-1185">Reference proteome</keyword>
<dbReference type="Pfam" id="PF00067">
    <property type="entry name" value="p450"/>
    <property type="match status" value="1"/>
</dbReference>
<keyword evidence="5" id="KW-0256">Endoplasmic reticulum</keyword>
<keyword evidence="6" id="KW-0492">Microsome</keyword>
<evidence type="ECO:0000256" key="8">
    <source>
        <dbReference type="ARBA" id="ARBA00023004"/>
    </source>
</evidence>
<protein>
    <recommendedName>
        <fullName evidence="12">Cytochrome P450</fullName>
    </recommendedName>
</protein>
<comment type="similarity">
    <text evidence="2">Belongs to the cytochrome P450 family.</text>
</comment>
<sequence length="200" mass="22446">MVVNQQNNRQKSATVSSKVTYNWIALGKKYTNTTEGGEENSFRELFQNIAQLIGYFSFSDYIPWLYWIDSLSGLKKRVEKAANEIDAFLEGVIRDHSIALSTGASSDDLLNTLLEIQKQDTNSAFSIDNDSIKGVILNMYFDGTDSTSAVLEWTMAALIKHPDIMCKLKDERFENLDMDSETGMTVHKKSPLVVIATPCI</sequence>
<evidence type="ECO:0000256" key="1">
    <source>
        <dbReference type="ARBA" id="ARBA00004111"/>
    </source>
</evidence>
<dbReference type="InterPro" id="IPR036396">
    <property type="entry name" value="Cyt_P450_sf"/>
</dbReference>
<evidence type="ECO:0000256" key="2">
    <source>
        <dbReference type="ARBA" id="ARBA00010617"/>
    </source>
</evidence>
<comment type="subcellular location">
    <subcellularLocation>
        <location evidence="1">Microsome membrane</location>
        <topology evidence="1">Single-pass membrane protein</topology>
    </subcellularLocation>
</comment>
<evidence type="ECO:0000256" key="6">
    <source>
        <dbReference type="ARBA" id="ARBA00022848"/>
    </source>
</evidence>
<evidence type="ECO:0000313" key="11">
    <source>
        <dbReference type="Proteomes" id="UP001237642"/>
    </source>
</evidence>
<keyword evidence="9" id="KW-0503">Monooxygenase</keyword>
<evidence type="ECO:0000256" key="5">
    <source>
        <dbReference type="ARBA" id="ARBA00022824"/>
    </source>
</evidence>
<name>A0AAD8GVB5_9APIA</name>
<dbReference type="GO" id="GO:0009805">
    <property type="term" value="P:coumarin biosynthetic process"/>
    <property type="evidence" value="ECO:0007669"/>
    <property type="project" value="UniProtKB-ARBA"/>
</dbReference>
<evidence type="ECO:0000256" key="4">
    <source>
        <dbReference type="ARBA" id="ARBA00022723"/>
    </source>
</evidence>
<reference evidence="10" key="1">
    <citation type="submission" date="2023-02" db="EMBL/GenBank/DDBJ databases">
        <title>Genome of toxic invasive species Heracleum sosnowskyi carries increased number of genes despite the absence of recent whole-genome duplications.</title>
        <authorList>
            <person name="Schelkunov M."/>
            <person name="Shtratnikova V."/>
            <person name="Makarenko M."/>
            <person name="Klepikova A."/>
            <person name="Omelchenko D."/>
            <person name="Novikova G."/>
            <person name="Obukhova E."/>
            <person name="Bogdanov V."/>
            <person name="Penin A."/>
            <person name="Logacheva M."/>
        </authorList>
    </citation>
    <scope>NUCLEOTIDE SEQUENCE</scope>
    <source>
        <strain evidence="10">Hsosn_3</strain>
        <tissue evidence="10">Leaf</tissue>
    </source>
</reference>
<dbReference type="PANTHER" id="PTHR47955">
    <property type="entry name" value="CYTOCHROME P450 FAMILY 71 PROTEIN"/>
    <property type="match status" value="1"/>
</dbReference>
<dbReference type="InterPro" id="IPR001128">
    <property type="entry name" value="Cyt_P450"/>
</dbReference>
<dbReference type="GO" id="GO:0004497">
    <property type="term" value="F:monooxygenase activity"/>
    <property type="evidence" value="ECO:0007669"/>
    <property type="project" value="UniProtKB-KW"/>
</dbReference>
<dbReference type="Proteomes" id="UP001237642">
    <property type="component" value="Unassembled WGS sequence"/>
</dbReference>
<dbReference type="GO" id="GO:0005506">
    <property type="term" value="F:iron ion binding"/>
    <property type="evidence" value="ECO:0007669"/>
    <property type="project" value="InterPro"/>
</dbReference>
<keyword evidence="3" id="KW-0349">Heme</keyword>
<evidence type="ECO:0000313" key="10">
    <source>
        <dbReference type="EMBL" id="KAK1354944.1"/>
    </source>
</evidence>
<dbReference type="AlphaFoldDB" id="A0AAD8GVB5"/>
<accession>A0AAD8GVB5</accession>
<dbReference type="GO" id="GO:0016705">
    <property type="term" value="F:oxidoreductase activity, acting on paired donors, with incorporation or reduction of molecular oxygen"/>
    <property type="evidence" value="ECO:0007669"/>
    <property type="project" value="InterPro"/>
</dbReference>
<dbReference type="PRINTS" id="PR00463">
    <property type="entry name" value="EP450I"/>
</dbReference>
<evidence type="ECO:0000256" key="7">
    <source>
        <dbReference type="ARBA" id="ARBA00023002"/>
    </source>
</evidence>
<evidence type="ECO:0000256" key="9">
    <source>
        <dbReference type="ARBA" id="ARBA00023033"/>
    </source>
</evidence>
<evidence type="ECO:0000256" key="3">
    <source>
        <dbReference type="ARBA" id="ARBA00022617"/>
    </source>
</evidence>
<dbReference type="PANTHER" id="PTHR47955:SF15">
    <property type="entry name" value="CYTOCHROME P450 71A2-LIKE"/>
    <property type="match status" value="1"/>
</dbReference>
<comment type="caution">
    <text evidence="10">The sequence shown here is derived from an EMBL/GenBank/DDBJ whole genome shotgun (WGS) entry which is preliminary data.</text>
</comment>
<gene>
    <name evidence="10" type="ORF">POM88_048200</name>
</gene>
<evidence type="ECO:0008006" key="12">
    <source>
        <dbReference type="Google" id="ProtNLM"/>
    </source>
</evidence>
<dbReference type="InterPro" id="IPR002401">
    <property type="entry name" value="Cyt_P450_E_grp-I"/>
</dbReference>
<dbReference type="GO" id="GO:0020037">
    <property type="term" value="F:heme binding"/>
    <property type="evidence" value="ECO:0007669"/>
    <property type="project" value="InterPro"/>
</dbReference>
<organism evidence="10 11">
    <name type="scientific">Heracleum sosnowskyi</name>
    <dbReference type="NCBI Taxonomy" id="360622"/>
    <lineage>
        <taxon>Eukaryota</taxon>
        <taxon>Viridiplantae</taxon>
        <taxon>Streptophyta</taxon>
        <taxon>Embryophyta</taxon>
        <taxon>Tracheophyta</taxon>
        <taxon>Spermatophyta</taxon>
        <taxon>Magnoliopsida</taxon>
        <taxon>eudicotyledons</taxon>
        <taxon>Gunneridae</taxon>
        <taxon>Pentapetalae</taxon>
        <taxon>asterids</taxon>
        <taxon>campanulids</taxon>
        <taxon>Apiales</taxon>
        <taxon>Apiaceae</taxon>
        <taxon>Apioideae</taxon>
        <taxon>apioid superclade</taxon>
        <taxon>Tordylieae</taxon>
        <taxon>Tordyliinae</taxon>
        <taxon>Heracleum</taxon>
    </lineage>
</organism>